<reference evidence="1 2" key="1">
    <citation type="journal article" date="2021" name="Sci. Rep.">
        <title>Chromosome anchoring in Senegalese sole (Solea senegalensis) reveals sex-associated markers and genome rearrangements in flatfish.</title>
        <authorList>
            <person name="Guerrero-Cozar I."/>
            <person name="Gomez-Garrido J."/>
            <person name="Berbel C."/>
            <person name="Martinez-Blanch J.F."/>
            <person name="Alioto T."/>
            <person name="Claros M.G."/>
            <person name="Gagnaire P.A."/>
            <person name="Manchado M."/>
        </authorList>
    </citation>
    <scope>NUCLEOTIDE SEQUENCE [LARGE SCALE GENOMIC DNA]</scope>
    <source>
        <strain evidence="1">Sse05_10M</strain>
    </source>
</reference>
<gene>
    <name evidence="1" type="ORF">JOB18_000414</name>
</gene>
<evidence type="ECO:0000313" key="1">
    <source>
        <dbReference type="EMBL" id="KAG7488882.1"/>
    </source>
</evidence>
<dbReference type="AlphaFoldDB" id="A0AAV6QCJ3"/>
<organism evidence="1 2">
    <name type="scientific">Solea senegalensis</name>
    <name type="common">Senegalese sole</name>
    <dbReference type="NCBI Taxonomy" id="28829"/>
    <lineage>
        <taxon>Eukaryota</taxon>
        <taxon>Metazoa</taxon>
        <taxon>Chordata</taxon>
        <taxon>Craniata</taxon>
        <taxon>Vertebrata</taxon>
        <taxon>Euteleostomi</taxon>
        <taxon>Actinopterygii</taxon>
        <taxon>Neopterygii</taxon>
        <taxon>Teleostei</taxon>
        <taxon>Neoteleostei</taxon>
        <taxon>Acanthomorphata</taxon>
        <taxon>Carangaria</taxon>
        <taxon>Pleuronectiformes</taxon>
        <taxon>Pleuronectoidei</taxon>
        <taxon>Soleidae</taxon>
        <taxon>Solea</taxon>
    </lineage>
</organism>
<protein>
    <submittedName>
        <fullName evidence="1">Uncharacterized protein</fullName>
    </submittedName>
</protein>
<dbReference type="EMBL" id="JAGKHQ010000017">
    <property type="protein sequence ID" value="KAG7488882.1"/>
    <property type="molecule type" value="Genomic_DNA"/>
</dbReference>
<evidence type="ECO:0000313" key="2">
    <source>
        <dbReference type="Proteomes" id="UP000693946"/>
    </source>
</evidence>
<dbReference type="Proteomes" id="UP000693946">
    <property type="component" value="Linkage Group LG5"/>
</dbReference>
<name>A0AAV6QCJ3_SOLSE</name>
<proteinExistence type="predicted"/>
<keyword evidence="2" id="KW-1185">Reference proteome</keyword>
<comment type="caution">
    <text evidence="1">The sequence shown here is derived from an EMBL/GenBank/DDBJ whole genome shotgun (WGS) entry which is preliminary data.</text>
</comment>
<accession>A0AAV6QCJ3</accession>
<sequence>MEDTVYSKYCSFGGGMFVKVLIHSTACGHCDVINHGMMRDLDLFWMIQPGDNFQACGDRGHETLPEQEVRSSYFSQLLSDEELFEIALSRILMCKNYKHRTHKTLDFMVL</sequence>